<dbReference type="EMBL" id="VGLS01000666">
    <property type="protein sequence ID" value="MBM3225721.1"/>
    <property type="molecule type" value="Genomic_DNA"/>
</dbReference>
<name>A0A938B3V0_UNCTE</name>
<proteinExistence type="predicted"/>
<evidence type="ECO:0000313" key="1">
    <source>
        <dbReference type="EMBL" id="MBM3225721.1"/>
    </source>
</evidence>
<dbReference type="AlphaFoldDB" id="A0A938B3V0"/>
<protein>
    <submittedName>
        <fullName evidence="1">Uncharacterized protein</fullName>
    </submittedName>
</protein>
<dbReference type="Proteomes" id="UP000712673">
    <property type="component" value="Unassembled WGS sequence"/>
</dbReference>
<evidence type="ECO:0000313" key="2">
    <source>
        <dbReference type="Proteomes" id="UP000712673"/>
    </source>
</evidence>
<comment type="caution">
    <text evidence="1">The sequence shown here is derived from an EMBL/GenBank/DDBJ whole genome shotgun (WGS) entry which is preliminary data.</text>
</comment>
<reference evidence="1" key="1">
    <citation type="submission" date="2019-03" db="EMBL/GenBank/DDBJ databases">
        <title>Lake Tanganyika Metagenome-Assembled Genomes (MAGs).</title>
        <authorList>
            <person name="Tran P."/>
        </authorList>
    </citation>
    <scope>NUCLEOTIDE SEQUENCE</scope>
    <source>
        <strain evidence="1">K_DeepCast_65m_m2_066</strain>
    </source>
</reference>
<sequence>MRYRVAIEHRETYIVDASCAAEAQFVAADFASNRNNSEYAEQVLEHTDESLQYACTQLEACQHTPTLAEDQIDA</sequence>
<organism evidence="1 2">
    <name type="scientific">Tectimicrobiota bacterium</name>
    <dbReference type="NCBI Taxonomy" id="2528274"/>
    <lineage>
        <taxon>Bacteria</taxon>
        <taxon>Pseudomonadati</taxon>
        <taxon>Nitrospinota/Tectimicrobiota group</taxon>
        <taxon>Candidatus Tectimicrobiota</taxon>
    </lineage>
</organism>
<accession>A0A938B3V0</accession>
<gene>
    <name evidence="1" type="ORF">FJZ47_18250</name>
</gene>